<dbReference type="Proteomes" id="UP000094565">
    <property type="component" value="Chromosome 1"/>
</dbReference>
<dbReference type="GO" id="GO:0016287">
    <property type="term" value="F:glycerone-phosphate O-acyltransferase activity"/>
    <property type="evidence" value="ECO:0007669"/>
    <property type="project" value="TreeGrafter"/>
</dbReference>
<gene>
    <name evidence="4" type="primary">SCT1</name>
    <name evidence="4" type="ORF">ATY40_BA7500064</name>
</gene>
<feature type="domain" description="Phospholipid/glycerol acyltransferase" evidence="3">
    <location>
        <begin position="77"/>
        <end position="291"/>
    </location>
</feature>
<name>A0A1B2J9A0_PICPA</name>
<feature type="compositionally biased region" description="Polar residues" evidence="1">
    <location>
        <begin position="664"/>
        <end position="674"/>
    </location>
</feature>
<evidence type="ECO:0000313" key="4">
    <source>
        <dbReference type="EMBL" id="ANZ74560.1"/>
    </source>
</evidence>
<dbReference type="GO" id="GO:0008654">
    <property type="term" value="P:phospholipid biosynthetic process"/>
    <property type="evidence" value="ECO:0007669"/>
    <property type="project" value="TreeGrafter"/>
</dbReference>
<dbReference type="GO" id="GO:0004366">
    <property type="term" value="F:glycerol-3-phosphate O-acyltransferase activity"/>
    <property type="evidence" value="ECO:0007669"/>
    <property type="project" value="TreeGrafter"/>
</dbReference>
<keyword evidence="5" id="KW-1185">Reference proteome</keyword>
<organism evidence="4 5">
    <name type="scientific">Komagataella pastoris</name>
    <name type="common">Yeast</name>
    <name type="synonym">Pichia pastoris</name>
    <dbReference type="NCBI Taxonomy" id="4922"/>
    <lineage>
        <taxon>Eukaryota</taxon>
        <taxon>Fungi</taxon>
        <taxon>Dikarya</taxon>
        <taxon>Ascomycota</taxon>
        <taxon>Saccharomycotina</taxon>
        <taxon>Pichiomycetes</taxon>
        <taxon>Pichiales</taxon>
        <taxon>Pichiaceae</taxon>
        <taxon>Komagataella</taxon>
    </lineage>
</organism>
<evidence type="ECO:0000256" key="1">
    <source>
        <dbReference type="SAM" id="MobiDB-lite"/>
    </source>
</evidence>
<feature type="region of interest" description="Disordered" evidence="1">
    <location>
        <begin position="1"/>
        <end position="23"/>
    </location>
</feature>
<evidence type="ECO:0000256" key="2">
    <source>
        <dbReference type="SAM" id="Phobius"/>
    </source>
</evidence>
<dbReference type="Pfam" id="PF01553">
    <property type="entry name" value="Acyltransferase"/>
    <property type="match status" value="1"/>
</dbReference>
<dbReference type="PANTHER" id="PTHR31605">
    <property type="entry name" value="GLYCEROL-3-PHOSPHATE O-ACYLTRANSFERASE 1"/>
    <property type="match status" value="1"/>
</dbReference>
<dbReference type="EMBL" id="CP014584">
    <property type="protein sequence ID" value="ANZ74560.1"/>
    <property type="molecule type" value="Genomic_DNA"/>
</dbReference>
<dbReference type="InterPro" id="IPR002123">
    <property type="entry name" value="Plipid/glycerol_acylTrfase"/>
</dbReference>
<feature type="compositionally biased region" description="Basic residues" evidence="1">
    <location>
        <begin position="615"/>
        <end position="624"/>
    </location>
</feature>
<proteinExistence type="predicted"/>
<feature type="compositionally biased region" description="Basic and acidic residues" evidence="1">
    <location>
        <begin position="723"/>
        <end position="739"/>
    </location>
</feature>
<keyword evidence="2" id="KW-1133">Transmembrane helix</keyword>
<sequence length="739" mass="83238">MADTGSQPDSTQSGQPRSEVSSASTDSGSVEVYVEPSWIRKLIYDIVLWSFCVVFDCFFREIRSRGSFNLPRSGPTIFVGAPHANQFVDPIILMGQVQQRAGRRISFLVAEKSHRRKFIGLISRSQMAIPVSRAQDNLKGGRGKIRRDSENPLRIVGEDTFFTKDCADQRMLALPNSLGTSEIGEVVSDTELILKKEFKHPSTEAEEKANRILAEGTSYKLAPKIDQSIVYKKVFQHLAHGNSIGIFPEGGSHDRTDLLPLKAGVAIMALGAMSNDKSCKVKIVPCGMNYFHPHKFRSRAMVEFGRPIEISDELVSMYENQETSKDAIKEVLRIITKGLKSVTVTCPDYETLVCVQTARRLYSNNFSSRLSLESILEMNRRLVKGYEHFQNEPKIQELKEKILAYHEVLRLSGIPDHKVNDYQPEKRFQTFAELLANLLQFTLLGLLALPGALLFFPVFVATRKISAKKAKEALAASTVKIKAIDVVATWKILVSLGFAPLLYIFYSTVGTYIIRSRYYIEPGFGKTILTFFGFYILSAIITYSALIVGDIGMDSFKRLKPLWLFLTNSQTLSNLKKERQELSLEITEVVNEFGPQLFSDFNLLDYQKKVENKKKKKRSEKYRKKAPEVLSTGLDSSDEEEELKTQDVRRRRAARKQAALTKEAPTNTFENKSTGINISNVPIFSNDLYGGTSSAPTTDVSSISSELSSDYQSSDGENENDESQLKDRIRDRIHDSRHD</sequence>
<accession>A0A1B2J9A0</accession>
<feature type="transmembrane region" description="Helical" evidence="2">
    <location>
        <begin position="483"/>
        <end position="506"/>
    </location>
</feature>
<keyword evidence="2" id="KW-0812">Transmembrane</keyword>
<feature type="region of interest" description="Disordered" evidence="1">
    <location>
        <begin position="692"/>
        <end position="739"/>
    </location>
</feature>
<dbReference type="PANTHER" id="PTHR31605:SF0">
    <property type="entry name" value="GLYCEROL-3-PHOSPHATE O-ACYLTRANSFERASE 1"/>
    <property type="match status" value="1"/>
</dbReference>
<dbReference type="OrthoDB" id="2427554at2759"/>
<feature type="compositionally biased region" description="Low complexity" evidence="1">
    <location>
        <begin position="701"/>
        <end position="714"/>
    </location>
</feature>
<dbReference type="SUPFAM" id="SSF69593">
    <property type="entry name" value="Glycerol-3-phosphate (1)-acyltransferase"/>
    <property type="match status" value="1"/>
</dbReference>
<feature type="transmembrane region" description="Helical" evidence="2">
    <location>
        <begin position="438"/>
        <end position="462"/>
    </location>
</feature>
<protein>
    <submittedName>
        <fullName evidence="4">BA75_00064T0</fullName>
    </submittedName>
</protein>
<feature type="transmembrane region" description="Helical" evidence="2">
    <location>
        <begin position="526"/>
        <end position="548"/>
    </location>
</feature>
<dbReference type="InterPro" id="IPR052744">
    <property type="entry name" value="GPAT/DAPAT"/>
</dbReference>
<evidence type="ECO:0000259" key="3">
    <source>
        <dbReference type="SMART" id="SM00563"/>
    </source>
</evidence>
<dbReference type="CDD" id="cd07992">
    <property type="entry name" value="LPLAT_AAK14816-like"/>
    <property type="match status" value="1"/>
</dbReference>
<reference evidence="4 5" key="1">
    <citation type="submission" date="2016-02" db="EMBL/GenBank/DDBJ databases">
        <title>Comparative genomic and transcriptomic foundation for Pichia pastoris.</title>
        <authorList>
            <person name="Love K.R."/>
            <person name="Shah K.A."/>
            <person name="Whittaker C.A."/>
            <person name="Wu J."/>
            <person name="Bartlett M.C."/>
            <person name="Ma D."/>
            <person name="Leeson R.L."/>
            <person name="Priest M."/>
            <person name="Young S.K."/>
            <person name="Love J.C."/>
        </authorList>
    </citation>
    <scope>NUCLEOTIDE SEQUENCE [LARGE SCALE GENOMIC DNA]</scope>
    <source>
        <strain evidence="4 5">ATCC 28485</strain>
    </source>
</reference>
<dbReference type="AlphaFoldDB" id="A0A1B2J9A0"/>
<dbReference type="SMART" id="SM00563">
    <property type="entry name" value="PlsC"/>
    <property type="match status" value="1"/>
</dbReference>
<feature type="region of interest" description="Disordered" evidence="1">
    <location>
        <begin position="615"/>
        <end position="674"/>
    </location>
</feature>
<keyword evidence="2" id="KW-0472">Membrane</keyword>
<evidence type="ECO:0000313" key="5">
    <source>
        <dbReference type="Proteomes" id="UP000094565"/>
    </source>
</evidence>